<name>A0A2A2GA54_9BACT</name>
<evidence type="ECO:0000259" key="1">
    <source>
        <dbReference type="Pfam" id="PF01433"/>
    </source>
</evidence>
<proteinExistence type="predicted"/>
<dbReference type="GO" id="GO:0042277">
    <property type="term" value="F:peptide binding"/>
    <property type="evidence" value="ECO:0007669"/>
    <property type="project" value="TreeGrafter"/>
</dbReference>
<comment type="caution">
    <text evidence="2">The sequence shown here is derived from an EMBL/GenBank/DDBJ whole genome shotgun (WGS) entry which is preliminary data.</text>
</comment>
<dbReference type="EMBL" id="NSKE01000007">
    <property type="protein sequence ID" value="PAU93729.1"/>
    <property type="molecule type" value="Genomic_DNA"/>
</dbReference>
<reference evidence="2 3" key="1">
    <citation type="submission" date="2017-08" db="EMBL/GenBank/DDBJ databases">
        <title>Aliifodinibius alkalisoli sp. nov., isolated from saline alkaline soil.</title>
        <authorList>
            <person name="Liu D."/>
            <person name="Zhang G."/>
        </authorList>
    </citation>
    <scope>NUCLEOTIDE SEQUENCE [LARGE SCALE GENOMIC DNA]</scope>
    <source>
        <strain evidence="2 3">WN023</strain>
    </source>
</reference>
<dbReference type="PANTHER" id="PTHR11533:SF174">
    <property type="entry name" value="PUROMYCIN-SENSITIVE AMINOPEPTIDASE-RELATED"/>
    <property type="match status" value="1"/>
</dbReference>
<dbReference type="SUPFAM" id="SSF55486">
    <property type="entry name" value="Metalloproteases ('zincins'), catalytic domain"/>
    <property type="match status" value="1"/>
</dbReference>
<organism evidence="2 3">
    <name type="scientific">Fodinibius salipaludis</name>
    <dbReference type="NCBI Taxonomy" id="2032627"/>
    <lineage>
        <taxon>Bacteria</taxon>
        <taxon>Pseudomonadati</taxon>
        <taxon>Balneolota</taxon>
        <taxon>Balneolia</taxon>
        <taxon>Balneolales</taxon>
        <taxon>Balneolaceae</taxon>
        <taxon>Fodinibius</taxon>
    </lineage>
</organism>
<sequence>MFTPLPSSKNVILPVVFAAFLFFGCTGPQQTTEDPQQTSEEKAVQKPSELDRLVPNPITEEIPNAFFNAIDNGTRTMSGEPGNNYWTQTANYDIDVELIPADTLVKGSATITYYNNSPDTLDALHMELAQNLHAEGAQRSSPQEVTGGINLHKVGLNGDEVSQLQTRRDPTGYGVNGTHLFIRPQNAVTPGDSAKIQVAWDFKIPQRGASGRMGYNEDNLFYIAYWYPQMRVYDDVFGWMTDQFTGTSEFYHDFAGYNVDITVPEQWVVGSTGQLTNGQEVLTKDIFQRLDKAHKSDTVVSVVTEDDFGSATKSPENGTLTWSFEAQKVRDFAFSVTKESKWDATRASVGDLDNDGEEEYTDINAIYRSSAPKWTDGAKFTQHAITFLSEQTDLEYPWPHMTSVEGGGIIGGGMEFPMITIIGDYNNQSSQALYGVIAHELAHMWVPMIVSTNERHYAWMDEGTTTYNENQAKKASYPEGLDFDLQDINSYLQITNTDAEGPIMRWSNHHYNGFAYGIASYPKPATMLVSLRSLLGEETFNKALHEFIERWKYKHPYPWDMFNTFEDVAGQDLDWFWRAWYYETWTLDQAVGNVSTQDGTTRIIIEDHGQAPMPANVEITKSDGSTLSRTIPVKKWLEGATQAVITVDGEVTNVLIDPDKNYPDTNRQNNSWKK</sequence>
<feature type="domain" description="Peptidase M1 membrane alanine aminopeptidase" evidence="1">
    <location>
        <begin position="381"/>
        <end position="580"/>
    </location>
</feature>
<dbReference type="GO" id="GO:0070006">
    <property type="term" value="F:metalloaminopeptidase activity"/>
    <property type="evidence" value="ECO:0007669"/>
    <property type="project" value="TreeGrafter"/>
</dbReference>
<dbReference type="GO" id="GO:0005737">
    <property type="term" value="C:cytoplasm"/>
    <property type="evidence" value="ECO:0007669"/>
    <property type="project" value="TreeGrafter"/>
</dbReference>
<dbReference type="AlphaFoldDB" id="A0A2A2GA54"/>
<accession>A0A2A2GA54</accession>
<dbReference type="GO" id="GO:0008270">
    <property type="term" value="F:zinc ion binding"/>
    <property type="evidence" value="ECO:0007669"/>
    <property type="project" value="InterPro"/>
</dbReference>
<dbReference type="OrthoDB" id="9814383at2"/>
<dbReference type="RefSeq" id="WP_095606920.1">
    <property type="nucleotide sequence ID" value="NZ_NSKE01000007.1"/>
</dbReference>
<dbReference type="Gene3D" id="1.10.390.10">
    <property type="entry name" value="Neutral Protease Domain 2"/>
    <property type="match status" value="1"/>
</dbReference>
<keyword evidence="3" id="KW-1185">Reference proteome</keyword>
<dbReference type="GO" id="GO:0043171">
    <property type="term" value="P:peptide catabolic process"/>
    <property type="evidence" value="ECO:0007669"/>
    <property type="project" value="TreeGrafter"/>
</dbReference>
<dbReference type="CDD" id="cd09604">
    <property type="entry name" value="M1_APN_like"/>
    <property type="match status" value="1"/>
</dbReference>
<evidence type="ECO:0000313" key="3">
    <source>
        <dbReference type="Proteomes" id="UP000218831"/>
    </source>
</evidence>
<dbReference type="GO" id="GO:0005615">
    <property type="term" value="C:extracellular space"/>
    <property type="evidence" value="ECO:0007669"/>
    <property type="project" value="TreeGrafter"/>
</dbReference>
<dbReference type="InterPro" id="IPR027268">
    <property type="entry name" value="Peptidase_M4/M1_CTD_sf"/>
</dbReference>
<gene>
    <name evidence="2" type="ORF">CK503_11310</name>
</gene>
<dbReference type="InterPro" id="IPR014782">
    <property type="entry name" value="Peptidase_M1_dom"/>
</dbReference>
<evidence type="ECO:0000313" key="2">
    <source>
        <dbReference type="EMBL" id="PAU93729.1"/>
    </source>
</evidence>
<dbReference type="Pfam" id="PF01433">
    <property type="entry name" value="Peptidase_M1"/>
    <property type="match status" value="1"/>
</dbReference>
<dbReference type="Proteomes" id="UP000218831">
    <property type="component" value="Unassembled WGS sequence"/>
</dbReference>
<dbReference type="GO" id="GO:0016020">
    <property type="term" value="C:membrane"/>
    <property type="evidence" value="ECO:0007669"/>
    <property type="project" value="TreeGrafter"/>
</dbReference>
<protein>
    <submittedName>
        <fullName evidence="2">Peptidase</fullName>
    </submittedName>
</protein>
<dbReference type="InterPro" id="IPR050344">
    <property type="entry name" value="Peptidase_M1_aminopeptidases"/>
</dbReference>
<dbReference type="PANTHER" id="PTHR11533">
    <property type="entry name" value="PROTEASE M1 ZINC METALLOPROTEASE"/>
    <property type="match status" value="1"/>
</dbReference>